<organism evidence="6 7">
    <name type="scientific">Svornostia abyssi</name>
    <dbReference type="NCBI Taxonomy" id="2898438"/>
    <lineage>
        <taxon>Bacteria</taxon>
        <taxon>Bacillati</taxon>
        <taxon>Actinomycetota</taxon>
        <taxon>Thermoleophilia</taxon>
        <taxon>Solirubrobacterales</taxon>
        <taxon>Baekduiaceae</taxon>
        <taxon>Svornostia</taxon>
    </lineage>
</organism>
<feature type="transmembrane region" description="Helical" evidence="5">
    <location>
        <begin position="62"/>
        <end position="85"/>
    </location>
</feature>
<comment type="subcellular location">
    <subcellularLocation>
        <location evidence="1">Endomembrane system</location>
        <topology evidence="1">Multi-pass membrane protein</topology>
    </subcellularLocation>
</comment>
<evidence type="ECO:0000256" key="5">
    <source>
        <dbReference type="SAM" id="Phobius"/>
    </source>
</evidence>
<dbReference type="Proteomes" id="UP001058860">
    <property type="component" value="Chromosome"/>
</dbReference>
<keyword evidence="2 5" id="KW-0812">Transmembrane</keyword>
<accession>A0ABY5PEC9</accession>
<proteinExistence type="predicted"/>
<feature type="transmembrane region" description="Helical" evidence="5">
    <location>
        <begin position="197"/>
        <end position="216"/>
    </location>
</feature>
<feature type="transmembrane region" description="Helical" evidence="5">
    <location>
        <begin position="228"/>
        <end position="248"/>
    </location>
</feature>
<dbReference type="RefSeq" id="WP_353863493.1">
    <property type="nucleotide sequence ID" value="NZ_CP088295.1"/>
</dbReference>
<evidence type="ECO:0000256" key="2">
    <source>
        <dbReference type="ARBA" id="ARBA00022692"/>
    </source>
</evidence>
<keyword evidence="4 5" id="KW-0472">Membrane</keyword>
<sequence>MSVRRSPSSLREEHSPEAIAQRLAEPRSVSYLRDFIYGAIDGTVTTFAVVAGATGAKLGATVVVIMGLANLLADGLSMAVSNYLGTRAEQDQRERARQRERRHVRLVPEGEREEIRQLFAAKGFAGDDLERIVDVITADEDRWVETMMVEELGYGPDPTVPWRAAAATFAAFITVGLLPLLPFLLDAVDDDLVPEPFAWSTVLTAAAFFAVGSAKARVVGQQWWRSGLETLLVGGAAAAVAYLVGVGLDQVV</sequence>
<feature type="transmembrane region" description="Helical" evidence="5">
    <location>
        <begin position="164"/>
        <end position="185"/>
    </location>
</feature>
<evidence type="ECO:0000256" key="1">
    <source>
        <dbReference type="ARBA" id="ARBA00004127"/>
    </source>
</evidence>
<keyword evidence="3 5" id="KW-1133">Transmembrane helix</keyword>
<dbReference type="EMBL" id="CP088295">
    <property type="protein sequence ID" value="UUY02973.1"/>
    <property type="molecule type" value="Genomic_DNA"/>
</dbReference>
<evidence type="ECO:0000313" key="6">
    <source>
        <dbReference type="EMBL" id="UUY02973.1"/>
    </source>
</evidence>
<name>A0ABY5PEC9_9ACTN</name>
<evidence type="ECO:0000313" key="7">
    <source>
        <dbReference type="Proteomes" id="UP001058860"/>
    </source>
</evidence>
<protein>
    <submittedName>
        <fullName evidence="6">VIT1/CCC1 transporter family protein</fullName>
    </submittedName>
</protein>
<dbReference type="PANTHER" id="PTHR31851">
    <property type="entry name" value="FE(2+)/MN(2+) TRANSPORTER PCL1"/>
    <property type="match status" value="1"/>
</dbReference>
<dbReference type="Pfam" id="PF01988">
    <property type="entry name" value="VIT1"/>
    <property type="match status" value="1"/>
</dbReference>
<evidence type="ECO:0000256" key="3">
    <source>
        <dbReference type="ARBA" id="ARBA00022989"/>
    </source>
</evidence>
<gene>
    <name evidence="6" type="ORF">LRS13_20165</name>
</gene>
<evidence type="ECO:0000256" key="4">
    <source>
        <dbReference type="ARBA" id="ARBA00023136"/>
    </source>
</evidence>
<dbReference type="InterPro" id="IPR008217">
    <property type="entry name" value="Ccc1_fam"/>
</dbReference>
<keyword evidence="7" id="KW-1185">Reference proteome</keyword>
<reference evidence="7" key="1">
    <citation type="submission" date="2021-11" db="EMBL/GenBank/DDBJ databases">
        <title>Cultivation dependent microbiological survey of springs from the worlds oldest radium mine currently devoted to the extraction of radon-saturated water.</title>
        <authorList>
            <person name="Kapinusova G."/>
            <person name="Smrhova T."/>
            <person name="Strejcek M."/>
            <person name="Suman J."/>
            <person name="Jani K."/>
            <person name="Pajer P."/>
            <person name="Uhlik O."/>
        </authorList>
    </citation>
    <scope>NUCLEOTIDE SEQUENCE [LARGE SCALE GENOMIC DNA]</scope>
    <source>
        <strain evidence="7">J379</strain>
    </source>
</reference>
<feature type="transmembrane region" description="Helical" evidence="5">
    <location>
        <begin position="35"/>
        <end position="56"/>
    </location>
</feature>